<organism evidence="1 2">
    <name type="scientific">Collybiopsis luxurians FD-317 M1</name>
    <dbReference type="NCBI Taxonomy" id="944289"/>
    <lineage>
        <taxon>Eukaryota</taxon>
        <taxon>Fungi</taxon>
        <taxon>Dikarya</taxon>
        <taxon>Basidiomycota</taxon>
        <taxon>Agaricomycotina</taxon>
        <taxon>Agaricomycetes</taxon>
        <taxon>Agaricomycetidae</taxon>
        <taxon>Agaricales</taxon>
        <taxon>Marasmiineae</taxon>
        <taxon>Omphalotaceae</taxon>
        <taxon>Collybiopsis</taxon>
        <taxon>Collybiopsis luxurians</taxon>
    </lineage>
</organism>
<name>A0A0D0CFI5_9AGAR</name>
<dbReference type="Proteomes" id="UP000053593">
    <property type="component" value="Unassembled WGS sequence"/>
</dbReference>
<protein>
    <submittedName>
        <fullName evidence="1">Unplaced genomic scaffold GYMLUscaffold_77, whole genome shotgun sequence</fullName>
    </submittedName>
</protein>
<gene>
    <name evidence="1" type="ORF">GYMLUDRAFT_63597</name>
</gene>
<dbReference type="EMBL" id="KN834825">
    <property type="protein sequence ID" value="KIK53713.1"/>
    <property type="molecule type" value="Genomic_DNA"/>
</dbReference>
<reference evidence="1 2" key="1">
    <citation type="submission" date="2014-04" db="EMBL/GenBank/DDBJ databases">
        <title>Evolutionary Origins and Diversification of the Mycorrhizal Mutualists.</title>
        <authorList>
            <consortium name="DOE Joint Genome Institute"/>
            <consortium name="Mycorrhizal Genomics Consortium"/>
            <person name="Kohler A."/>
            <person name="Kuo A."/>
            <person name="Nagy L.G."/>
            <person name="Floudas D."/>
            <person name="Copeland A."/>
            <person name="Barry K.W."/>
            <person name="Cichocki N."/>
            <person name="Veneault-Fourrey C."/>
            <person name="LaButti K."/>
            <person name="Lindquist E.A."/>
            <person name="Lipzen A."/>
            <person name="Lundell T."/>
            <person name="Morin E."/>
            <person name="Murat C."/>
            <person name="Riley R."/>
            <person name="Ohm R."/>
            <person name="Sun H."/>
            <person name="Tunlid A."/>
            <person name="Henrissat B."/>
            <person name="Grigoriev I.V."/>
            <person name="Hibbett D.S."/>
            <person name="Martin F."/>
        </authorList>
    </citation>
    <scope>NUCLEOTIDE SEQUENCE [LARGE SCALE GENOMIC DNA]</scope>
    <source>
        <strain evidence="1 2">FD-317 M1</strain>
    </source>
</reference>
<evidence type="ECO:0000313" key="2">
    <source>
        <dbReference type="Proteomes" id="UP000053593"/>
    </source>
</evidence>
<sequence length="184" mass="20006">MSLELGFPVFKSLPPLLPSSPTCSASFLDLARSFTFDSLNSRVQASSSVSTLETVTACPMQAVNAPVTPPSPPSSTSLVAPIQNNPGETFLLQLNQILWRWLLPVHILLFLMLEYGFSSGYRESGYHLDEAGGSGSGIMVYLFCYARGGDLNAFVLRWAVRGAVRECLLMMMAVVKQVEVTVPI</sequence>
<evidence type="ECO:0000313" key="1">
    <source>
        <dbReference type="EMBL" id="KIK53713.1"/>
    </source>
</evidence>
<accession>A0A0D0CFI5</accession>
<dbReference type="AlphaFoldDB" id="A0A0D0CFI5"/>
<dbReference type="HOGENOM" id="CLU_1468320_0_0_1"/>
<proteinExistence type="predicted"/>
<keyword evidence="2" id="KW-1185">Reference proteome</keyword>